<comment type="caution">
    <text evidence="1">The sequence shown here is derived from an EMBL/GenBank/DDBJ whole genome shotgun (WGS) entry which is preliminary data.</text>
</comment>
<dbReference type="RefSeq" id="WP_197957794.1">
    <property type="nucleotide sequence ID" value="NZ_JACCHP010000001.1"/>
</dbReference>
<dbReference type="EMBL" id="JACCHP010000001">
    <property type="protein sequence ID" value="MBH5396359.1"/>
    <property type="molecule type" value="Genomic_DNA"/>
</dbReference>
<reference evidence="1 2" key="1">
    <citation type="submission" date="2020-07" db="EMBL/GenBank/DDBJ databases">
        <title>Bradyrhizobium diversity isolated from nodules of indigenous legumes of Western Australia.</title>
        <authorList>
            <person name="Klepa M.S."/>
        </authorList>
    </citation>
    <scope>NUCLEOTIDE SEQUENCE [LARGE SCALE GENOMIC DNA]</scope>
    <source>
        <strain evidence="1 2">CNPSo 4010</strain>
    </source>
</reference>
<proteinExistence type="predicted"/>
<accession>A0ABS0PGN6</accession>
<keyword evidence="2" id="KW-1185">Reference proteome</keyword>
<organism evidence="1 2">
    <name type="scientific">Bradyrhizobium agreste</name>
    <dbReference type="NCBI Taxonomy" id="2751811"/>
    <lineage>
        <taxon>Bacteria</taxon>
        <taxon>Pseudomonadati</taxon>
        <taxon>Pseudomonadota</taxon>
        <taxon>Alphaproteobacteria</taxon>
        <taxon>Hyphomicrobiales</taxon>
        <taxon>Nitrobacteraceae</taxon>
        <taxon>Bradyrhizobium</taxon>
    </lineage>
</organism>
<evidence type="ECO:0000313" key="2">
    <source>
        <dbReference type="Proteomes" id="UP000807370"/>
    </source>
</evidence>
<protein>
    <submittedName>
        <fullName evidence="1">Uncharacterized protein</fullName>
    </submittedName>
</protein>
<evidence type="ECO:0000313" key="1">
    <source>
        <dbReference type="EMBL" id="MBH5396359.1"/>
    </source>
</evidence>
<sequence>MAKRRRRFKQTQSLQERLAAEAERLRASAKTAPPGIRREELLRKARQFEEGLHMSEWLKAPGVELRR</sequence>
<name>A0ABS0PGN6_9BRAD</name>
<gene>
    <name evidence="1" type="ORF">HZZ13_00805</name>
</gene>
<dbReference type="Proteomes" id="UP000807370">
    <property type="component" value="Unassembled WGS sequence"/>
</dbReference>